<dbReference type="InterPro" id="IPR036864">
    <property type="entry name" value="Zn2-C6_fun-type_DNA-bd_sf"/>
</dbReference>
<dbReference type="SMART" id="SM00066">
    <property type="entry name" value="GAL4"/>
    <property type="match status" value="1"/>
</dbReference>
<reference evidence="7" key="1">
    <citation type="submission" date="2022-11" db="EMBL/GenBank/DDBJ databases">
        <authorList>
            <person name="Petersen C."/>
        </authorList>
    </citation>
    <scope>NUCLEOTIDE SEQUENCE</scope>
    <source>
        <strain evidence="7">IBT 30069</strain>
    </source>
</reference>
<proteinExistence type="predicted"/>
<name>A0A9W9G7R9_9EURO</name>
<feature type="compositionally biased region" description="Polar residues" evidence="5">
    <location>
        <begin position="64"/>
        <end position="74"/>
    </location>
</feature>
<dbReference type="Pfam" id="PF00172">
    <property type="entry name" value="Zn_clus"/>
    <property type="match status" value="1"/>
</dbReference>
<protein>
    <recommendedName>
        <fullName evidence="6">Zn(2)-C6 fungal-type domain-containing protein</fullName>
    </recommendedName>
</protein>
<feature type="region of interest" description="Disordered" evidence="5">
    <location>
        <begin position="57"/>
        <end position="96"/>
    </location>
</feature>
<evidence type="ECO:0000256" key="5">
    <source>
        <dbReference type="SAM" id="MobiDB-lite"/>
    </source>
</evidence>
<dbReference type="PANTHER" id="PTHR38791">
    <property type="entry name" value="ZN(II)2CYS6 TRANSCRIPTION FACTOR (EUROFUNG)-RELATED-RELATED"/>
    <property type="match status" value="1"/>
</dbReference>
<dbReference type="Pfam" id="PF11951">
    <property type="entry name" value="Fungal_trans_2"/>
    <property type="match status" value="1"/>
</dbReference>
<feature type="compositionally biased region" description="Low complexity" evidence="5">
    <location>
        <begin position="85"/>
        <end position="96"/>
    </location>
</feature>
<feature type="domain" description="Zn(2)-C6 fungal-type" evidence="6">
    <location>
        <begin position="10"/>
        <end position="38"/>
    </location>
</feature>
<dbReference type="GO" id="GO:0000981">
    <property type="term" value="F:DNA-binding transcription factor activity, RNA polymerase II-specific"/>
    <property type="evidence" value="ECO:0007669"/>
    <property type="project" value="InterPro"/>
</dbReference>
<evidence type="ECO:0000256" key="3">
    <source>
        <dbReference type="ARBA" id="ARBA00023163"/>
    </source>
</evidence>
<evidence type="ECO:0000313" key="8">
    <source>
        <dbReference type="Proteomes" id="UP001149165"/>
    </source>
</evidence>
<dbReference type="EMBL" id="JAPQKH010000002">
    <property type="protein sequence ID" value="KAJ5113725.1"/>
    <property type="molecule type" value="Genomic_DNA"/>
</dbReference>
<accession>A0A9W9G7R9</accession>
<dbReference type="AlphaFoldDB" id="A0A9W9G7R9"/>
<dbReference type="Proteomes" id="UP001149165">
    <property type="component" value="Unassembled WGS sequence"/>
</dbReference>
<dbReference type="CDD" id="cd00067">
    <property type="entry name" value="GAL4"/>
    <property type="match status" value="1"/>
</dbReference>
<keyword evidence="3" id="KW-0804">Transcription</keyword>
<dbReference type="Gene3D" id="4.10.240.10">
    <property type="entry name" value="Zn(2)-C6 fungal-type DNA-binding domain"/>
    <property type="match status" value="1"/>
</dbReference>
<evidence type="ECO:0000256" key="1">
    <source>
        <dbReference type="ARBA" id="ARBA00023015"/>
    </source>
</evidence>
<comment type="caution">
    <text evidence="7">The sequence shown here is derived from an EMBL/GenBank/DDBJ whole genome shotgun (WGS) entry which is preliminary data.</text>
</comment>
<dbReference type="PROSITE" id="PS50048">
    <property type="entry name" value="ZN2_CY6_FUNGAL_2"/>
    <property type="match status" value="1"/>
</dbReference>
<feature type="region of interest" description="Disordered" evidence="5">
    <location>
        <begin position="510"/>
        <end position="529"/>
    </location>
</feature>
<organism evidence="7 8">
    <name type="scientific">Penicillium angulare</name>
    <dbReference type="NCBI Taxonomy" id="116970"/>
    <lineage>
        <taxon>Eukaryota</taxon>
        <taxon>Fungi</taxon>
        <taxon>Dikarya</taxon>
        <taxon>Ascomycota</taxon>
        <taxon>Pezizomycotina</taxon>
        <taxon>Eurotiomycetes</taxon>
        <taxon>Eurotiomycetidae</taxon>
        <taxon>Eurotiales</taxon>
        <taxon>Aspergillaceae</taxon>
        <taxon>Penicillium</taxon>
    </lineage>
</organism>
<dbReference type="InterPro" id="IPR053175">
    <property type="entry name" value="DHMBA_Reg_Transcription_Factor"/>
</dbReference>
<gene>
    <name evidence="7" type="ORF">N7456_002259</name>
</gene>
<keyword evidence="1" id="KW-0805">Transcription regulation</keyword>
<keyword evidence="2" id="KW-0238">DNA-binding</keyword>
<keyword evidence="4" id="KW-0539">Nucleus</keyword>
<reference evidence="7" key="2">
    <citation type="journal article" date="2023" name="IMA Fungus">
        <title>Comparative genomic study of the Penicillium genus elucidates a diverse pangenome and 15 lateral gene transfer events.</title>
        <authorList>
            <person name="Petersen C."/>
            <person name="Sorensen T."/>
            <person name="Nielsen M.R."/>
            <person name="Sondergaard T.E."/>
            <person name="Sorensen J.L."/>
            <person name="Fitzpatrick D.A."/>
            <person name="Frisvad J.C."/>
            <person name="Nielsen K.L."/>
        </authorList>
    </citation>
    <scope>NUCLEOTIDE SEQUENCE</scope>
    <source>
        <strain evidence="7">IBT 30069</strain>
    </source>
</reference>
<dbReference type="InterPro" id="IPR001138">
    <property type="entry name" value="Zn2Cys6_DnaBD"/>
</dbReference>
<evidence type="ECO:0000313" key="7">
    <source>
        <dbReference type="EMBL" id="KAJ5113725.1"/>
    </source>
</evidence>
<dbReference type="PANTHER" id="PTHR38791:SF12">
    <property type="entry name" value="TRANSCRIPTION FACTOR DOMAIN-CONTAINING PROTEIN-RELATED"/>
    <property type="match status" value="1"/>
</dbReference>
<dbReference type="GO" id="GO:0003677">
    <property type="term" value="F:DNA binding"/>
    <property type="evidence" value="ECO:0007669"/>
    <property type="project" value="UniProtKB-KW"/>
</dbReference>
<evidence type="ECO:0000256" key="4">
    <source>
        <dbReference type="ARBA" id="ARBA00023242"/>
    </source>
</evidence>
<sequence length="529" mass="59259">MVYGGKPSTGCHLCRKRKIKCDEARPGCRNCGIYGRPCPGYRPDGVFRNETRKVERQAKKIIPPSNSQSVTPDSQLPIIFDRHSGSPSSSSSSSSSSLSLIHMADSTWQERAVCYFFDQYIINPEFEDGMGHLDYLPGLYTQLNRGKTASPCLSWAVEATALMALGNVSKAPQLITKARRGYGKALSSLRGALDSPTEALQDETFASVVILSLFEDVSGERNGLYSSHTAGFEFLMKLRGEGQLNNRQGRDMFNFAYAHTYVEVLALGEKPRVDVDWILDQLDKEDPIERLMLATSKLSQLFLAMQATPSPPSIDTVKKWIRLGQECDFELSQWTLHLTDRWLPLVVYSAQGETLITYNRISNCVVWNYYRAARVMLQQLLLSLNRTLSIVIMKKKRPGDPPITKSTLEETSLRAMIKEMTADVCRSIPFAMADVDTMGRPTIPGKFERPVRAAQSYGLIWPYWYILSCGMPTQHQVNLIRTVLYRIGTTQGINLALILAREAQRMHSDVNSFQAPPPHIGDAVESSPE</sequence>
<dbReference type="PROSITE" id="PS00463">
    <property type="entry name" value="ZN2_CY6_FUNGAL_1"/>
    <property type="match status" value="1"/>
</dbReference>
<dbReference type="OrthoDB" id="4491390at2759"/>
<dbReference type="InterPro" id="IPR021858">
    <property type="entry name" value="Fun_TF"/>
</dbReference>
<dbReference type="GO" id="GO:0008270">
    <property type="term" value="F:zinc ion binding"/>
    <property type="evidence" value="ECO:0007669"/>
    <property type="project" value="InterPro"/>
</dbReference>
<evidence type="ECO:0000259" key="6">
    <source>
        <dbReference type="PROSITE" id="PS50048"/>
    </source>
</evidence>
<dbReference type="SUPFAM" id="SSF57701">
    <property type="entry name" value="Zn2/Cys6 DNA-binding domain"/>
    <property type="match status" value="1"/>
</dbReference>
<evidence type="ECO:0000256" key="2">
    <source>
        <dbReference type="ARBA" id="ARBA00023125"/>
    </source>
</evidence>
<keyword evidence="8" id="KW-1185">Reference proteome</keyword>